<evidence type="ECO:0000313" key="2">
    <source>
        <dbReference type="EMBL" id="GAA4000286.1"/>
    </source>
</evidence>
<dbReference type="RefSeq" id="WP_345595961.1">
    <property type="nucleotide sequence ID" value="NZ_BAABCQ010000138.1"/>
</dbReference>
<evidence type="ECO:0000256" key="1">
    <source>
        <dbReference type="SAM" id="SignalP"/>
    </source>
</evidence>
<dbReference type="Proteomes" id="UP001500034">
    <property type="component" value="Unassembled WGS sequence"/>
</dbReference>
<organism evidence="2 3">
    <name type="scientific">Streptomyces marokkonensis</name>
    <dbReference type="NCBI Taxonomy" id="324855"/>
    <lineage>
        <taxon>Bacteria</taxon>
        <taxon>Bacillati</taxon>
        <taxon>Actinomycetota</taxon>
        <taxon>Actinomycetes</taxon>
        <taxon>Kitasatosporales</taxon>
        <taxon>Streptomycetaceae</taxon>
        <taxon>Streptomyces</taxon>
    </lineage>
</organism>
<proteinExistence type="predicted"/>
<dbReference type="SUPFAM" id="SSF63829">
    <property type="entry name" value="Calcium-dependent phosphotriesterase"/>
    <property type="match status" value="1"/>
</dbReference>
<dbReference type="InterPro" id="IPR048031">
    <property type="entry name" value="ScyD/ScyE-like"/>
</dbReference>
<dbReference type="EMBL" id="BAABCQ010000138">
    <property type="protein sequence ID" value="GAA4000286.1"/>
    <property type="molecule type" value="Genomic_DNA"/>
</dbReference>
<sequence>MSRSFKPWAGALLTTAVAVSLAATSIPSSAADTAVSHRHRTAVASTPVVVASGLHNPRDVTVQYDGSVLVAESGSGSGAACPSQPGPPVRCFGLTGSIYKVAGRWKGRVVTGLPSQELVPPGGQGSIYGLNQVEQLWNGSYRAVYGLIGLPSTRTDLGAGSGPLATLSIVNGKVLGDLAAHEAEHDPDAVLGNTLPASNPQRFVRDGRDFLVTDAAANDVIRVRPDGTTKTEVVLPNNALPTESGSVKAEAVPTGIVRGRDGAFYISDLSGAHNGLGRLWRYVPGGEPTVFATGLSSVIDLAVAPNGDLIALSYATGNTPGAPTGALNRIDRRTGALTPIKSDTPLTMPTGLDVTRRGDIYITNNSLSNEGQLLKFRAL</sequence>
<evidence type="ECO:0008006" key="4">
    <source>
        <dbReference type="Google" id="ProtNLM"/>
    </source>
</evidence>
<reference evidence="3" key="1">
    <citation type="journal article" date="2019" name="Int. J. Syst. Evol. Microbiol.">
        <title>The Global Catalogue of Microorganisms (GCM) 10K type strain sequencing project: providing services to taxonomists for standard genome sequencing and annotation.</title>
        <authorList>
            <consortium name="The Broad Institute Genomics Platform"/>
            <consortium name="The Broad Institute Genome Sequencing Center for Infectious Disease"/>
            <person name="Wu L."/>
            <person name="Ma J."/>
        </authorList>
    </citation>
    <scope>NUCLEOTIDE SEQUENCE [LARGE SCALE GENOMIC DNA]</scope>
    <source>
        <strain evidence="3">JCM 17027</strain>
    </source>
</reference>
<feature type="chain" id="PRO_5046886651" description="ScyD/ScyE family protein" evidence="1">
    <location>
        <begin position="31"/>
        <end position="379"/>
    </location>
</feature>
<keyword evidence="1" id="KW-0732">Signal</keyword>
<dbReference type="Gene3D" id="2.130.10.10">
    <property type="entry name" value="YVTN repeat-like/Quinoprotein amine dehydrogenase"/>
    <property type="match status" value="1"/>
</dbReference>
<name>A0ABP7RP38_9ACTN</name>
<accession>A0ABP7RP38</accession>
<evidence type="ECO:0000313" key="3">
    <source>
        <dbReference type="Proteomes" id="UP001500034"/>
    </source>
</evidence>
<keyword evidence="3" id="KW-1185">Reference proteome</keyword>
<comment type="caution">
    <text evidence="2">The sequence shown here is derived from an EMBL/GenBank/DDBJ whole genome shotgun (WGS) entry which is preliminary data.</text>
</comment>
<gene>
    <name evidence="2" type="ORF">GCM10022384_54060</name>
</gene>
<feature type="signal peptide" evidence="1">
    <location>
        <begin position="1"/>
        <end position="30"/>
    </location>
</feature>
<dbReference type="InterPro" id="IPR015943">
    <property type="entry name" value="WD40/YVTN_repeat-like_dom_sf"/>
</dbReference>
<dbReference type="NCBIfam" id="NF033206">
    <property type="entry name" value="ScyE_fam"/>
    <property type="match status" value="1"/>
</dbReference>
<protein>
    <recommendedName>
        <fullName evidence="4">ScyD/ScyE family protein</fullName>
    </recommendedName>
</protein>